<evidence type="ECO:0000256" key="2">
    <source>
        <dbReference type="ARBA" id="ARBA00022448"/>
    </source>
</evidence>
<dbReference type="AlphaFoldDB" id="A0A5C8UM81"/>
<evidence type="ECO:0000256" key="6">
    <source>
        <dbReference type="ARBA" id="ARBA00023136"/>
    </source>
</evidence>
<dbReference type="InterPro" id="IPR051393">
    <property type="entry name" value="ABC_transporter_permease"/>
</dbReference>
<proteinExistence type="inferred from homology"/>
<dbReference type="Pfam" id="PF00528">
    <property type="entry name" value="BPD_transp_1"/>
    <property type="match status" value="1"/>
</dbReference>
<evidence type="ECO:0000256" key="4">
    <source>
        <dbReference type="ARBA" id="ARBA00022692"/>
    </source>
</evidence>
<feature type="transmembrane region" description="Helical" evidence="7">
    <location>
        <begin position="96"/>
        <end position="117"/>
    </location>
</feature>
<comment type="caution">
    <text evidence="9">The sequence shown here is derived from an EMBL/GenBank/DDBJ whole genome shotgun (WGS) entry which is preliminary data.</text>
</comment>
<evidence type="ECO:0000256" key="7">
    <source>
        <dbReference type="RuleBase" id="RU363032"/>
    </source>
</evidence>
<dbReference type="GO" id="GO:0055085">
    <property type="term" value="P:transmembrane transport"/>
    <property type="evidence" value="ECO:0007669"/>
    <property type="project" value="InterPro"/>
</dbReference>
<dbReference type="SUPFAM" id="SSF161098">
    <property type="entry name" value="MetI-like"/>
    <property type="match status" value="1"/>
</dbReference>
<feature type="transmembrane region" description="Helical" evidence="7">
    <location>
        <begin position="129"/>
        <end position="149"/>
    </location>
</feature>
<gene>
    <name evidence="9" type="ORF">FVP33_15065</name>
</gene>
<dbReference type="InterPro" id="IPR000515">
    <property type="entry name" value="MetI-like"/>
</dbReference>
<evidence type="ECO:0000259" key="8">
    <source>
        <dbReference type="PROSITE" id="PS50928"/>
    </source>
</evidence>
<name>A0A5C8UM81_9MICO</name>
<keyword evidence="6 7" id="KW-0472">Membrane</keyword>
<keyword evidence="2 7" id="KW-0813">Transport</keyword>
<keyword evidence="3" id="KW-1003">Cell membrane</keyword>
<reference evidence="9 10" key="1">
    <citation type="submission" date="2019-08" db="EMBL/GenBank/DDBJ databases">
        <title>Bacterial whole genome sequence for Glaciihabitans sp. CHu50b-6-2.</title>
        <authorList>
            <person name="Jin L."/>
        </authorList>
    </citation>
    <scope>NUCLEOTIDE SEQUENCE [LARGE SCALE GENOMIC DNA]</scope>
    <source>
        <strain evidence="9 10">CHu50b-6-2</strain>
    </source>
</reference>
<protein>
    <submittedName>
        <fullName evidence="9">Sugar ABC transporter permease</fullName>
    </submittedName>
</protein>
<feature type="domain" description="ABC transmembrane type-1" evidence="8">
    <location>
        <begin position="92"/>
        <end position="305"/>
    </location>
</feature>
<feature type="transmembrane region" description="Helical" evidence="7">
    <location>
        <begin position="229"/>
        <end position="249"/>
    </location>
</feature>
<dbReference type="EMBL" id="VRMG01000009">
    <property type="protein sequence ID" value="TXN29479.1"/>
    <property type="molecule type" value="Genomic_DNA"/>
</dbReference>
<evidence type="ECO:0000256" key="1">
    <source>
        <dbReference type="ARBA" id="ARBA00004651"/>
    </source>
</evidence>
<evidence type="ECO:0000313" key="10">
    <source>
        <dbReference type="Proteomes" id="UP000321379"/>
    </source>
</evidence>
<evidence type="ECO:0000256" key="3">
    <source>
        <dbReference type="ARBA" id="ARBA00022475"/>
    </source>
</evidence>
<organism evidence="9 10">
    <name type="scientific">Lacisediminihabitans profunda</name>
    <dbReference type="NCBI Taxonomy" id="2594790"/>
    <lineage>
        <taxon>Bacteria</taxon>
        <taxon>Bacillati</taxon>
        <taxon>Actinomycetota</taxon>
        <taxon>Actinomycetes</taxon>
        <taxon>Micrococcales</taxon>
        <taxon>Microbacteriaceae</taxon>
        <taxon>Lacisediminihabitans</taxon>
    </lineage>
</organism>
<keyword evidence="4 7" id="KW-0812">Transmembrane</keyword>
<feature type="transmembrane region" description="Helical" evidence="7">
    <location>
        <begin position="36"/>
        <end position="63"/>
    </location>
</feature>
<evidence type="ECO:0000313" key="9">
    <source>
        <dbReference type="EMBL" id="TXN29479.1"/>
    </source>
</evidence>
<dbReference type="PANTHER" id="PTHR30193">
    <property type="entry name" value="ABC TRANSPORTER PERMEASE PROTEIN"/>
    <property type="match status" value="1"/>
</dbReference>
<dbReference type="RefSeq" id="WP_147784495.1">
    <property type="nucleotide sequence ID" value="NZ_VRMG01000009.1"/>
</dbReference>
<sequence>MTALETKRSAGALRRHSRSQLRAKTKYRAADAASAWLLLAPALVLFILFIIIPTIVGVGLSFYEWNFFDTPSFIGLANFAKFAADSAAWNSLGVTLLFVLLGVVPTIALGFMLAVLINANMPGVGVLRVLYFVPVVLSVAVSAVLWAFIYDSRQGPIGALLRLLGLPPIDILHTDTLALPALVVMMVWLALPIVIILYLAGLQRVPEDIYSAAALDGAGPWRTLWSITWPNVASTTFVVAILEIVNYVASSLDVSLIMTNGGPLGATTALSLYAYRQAFSNQDVGYASVLSVVQMVIIVAVIGLGRLITRRFSR</sequence>
<dbReference type="PROSITE" id="PS50928">
    <property type="entry name" value="ABC_TM1"/>
    <property type="match status" value="1"/>
</dbReference>
<dbReference type="Gene3D" id="1.10.3720.10">
    <property type="entry name" value="MetI-like"/>
    <property type="match status" value="1"/>
</dbReference>
<comment type="similarity">
    <text evidence="7">Belongs to the binding-protein-dependent transport system permease family.</text>
</comment>
<dbReference type="CDD" id="cd06261">
    <property type="entry name" value="TM_PBP2"/>
    <property type="match status" value="1"/>
</dbReference>
<evidence type="ECO:0000256" key="5">
    <source>
        <dbReference type="ARBA" id="ARBA00022989"/>
    </source>
</evidence>
<dbReference type="GO" id="GO:0005886">
    <property type="term" value="C:plasma membrane"/>
    <property type="evidence" value="ECO:0007669"/>
    <property type="project" value="UniProtKB-SubCell"/>
</dbReference>
<accession>A0A5C8UM81</accession>
<feature type="transmembrane region" description="Helical" evidence="7">
    <location>
        <begin position="287"/>
        <end position="308"/>
    </location>
</feature>
<keyword evidence="10" id="KW-1185">Reference proteome</keyword>
<dbReference type="Proteomes" id="UP000321379">
    <property type="component" value="Unassembled WGS sequence"/>
</dbReference>
<feature type="transmembrane region" description="Helical" evidence="7">
    <location>
        <begin position="179"/>
        <end position="200"/>
    </location>
</feature>
<dbReference type="PANTHER" id="PTHR30193:SF37">
    <property type="entry name" value="INNER MEMBRANE ABC TRANSPORTER PERMEASE PROTEIN YCJO"/>
    <property type="match status" value="1"/>
</dbReference>
<dbReference type="InterPro" id="IPR035906">
    <property type="entry name" value="MetI-like_sf"/>
</dbReference>
<comment type="subcellular location">
    <subcellularLocation>
        <location evidence="1 7">Cell membrane</location>
        <topology evidence="1 7">Multi-pass membrane protein</topology>
    </subcellularLocation>
</comment>
<keyword evidence="5 7" id="KW-1133">Transmembrane helix</keyword>